<evidence type="ECO:0000313" key="3">
    <source>
        <dbReference type="EMBL" id="TQS44564.1"/>
    </source>
</evidence>
<dbReference type="Proteomes" id="UP000317982">
    <property type="component" value="Unassembled WGS sequence"/>
</dbReference>
<evidence type="ECO:0000259" key="2">
    <source>
        <dbReference type="PROSITE" id="PS50110"/>
    </source>
</evidence>
<dbReference type="EMBL" id="VIRS01000008">
    <property type="protein sequence ID" value="TQS44564.1"/>
    <property type="molecule type" value="Genomic_DNA"/>
</dbReference>
<proteinExistence type="predicted"/>
<name>A0A545ATA2_9ACTN</name>
<keyword evidence="4" id="KW-1185">Reference proteome</keyword>
<gene>
    <name evidence="3" type="ORF">FL583_14000</name>
</gene>
<evidence type="ECO:0000256" key="1">
    <source>
        <dbReference type="PROSITE-ProRule" id="PRU00169"/>
    </source>
</evidence>
<dbReference type="InterPro" id="IPR011006">
    <property type="entry name" value="CheY-like_superfamily"/>
</dbReference>
<feature type="domain" description="Response regulatory" evidence="2">
    <location>
        <begin position="7"/>
        <end position="126"/>
    </location>
</feature>
<dbReference type="Gene3D" id="3.40.50.2300">
    <property type="match status" value="1"/>
</dbReference>
<feature type="modified residue" description="4-aspartylphosphate" evidence="1">
    <location>
        <position position="62"/>
    </location>
</feature>
<comment type="caution">
    <text evidence="3">The sequence shown here is derived from an EMBL/GenBank/DDBJ whole genome shotgun (WGS) entry which is preliminary data.</text>
</comment>
<dbReference type="SUPFAM" id="SSF52172">
    <property type="entry name" value="CheY-like"/>
    <property type="match status" value="1"/>
</dbReference>
<dbReference type="OrthoDB" id="3395459at2"/>
<dbReference type="InParanoid" id="A0A545ATA2"/>
<keyword evidence="1" id="KW-0597">Phosphoprotein</keyword>
<dbReference type="RefSeq" id="WP_142705047.1">
    <property type="nucleotide sequence ID" value="NZ_VIRS01000008.1"/>
</dbReference>
<organism evidence="3 4">
    <name type="scientific">Cryptosporangium phraense</name>
    <dbReference type="NCBI Taxonomy" id="2593070"/>
    <lineage>
        <taxon>Bacteria</taxon>
        <taxon>Bacillati</taxon>
        <taxon>Actinomycetota</taxon>
        <taxon>Actinomycetes</taxon>
        <taxon>Cryptosporangiales</taxon>
        <taxon>Cryptosporangiaceae</taxon>
        <taxon>Cryptosporangium</taxon>
    </lineage>
</organism>
<evidence type="ECO:0000313" key="4">
    <source>
        <dbReference type="Proteomes" id="UP000317982"/>
    </source>
</evidence>
<dbReference type="PROSITE" id="PS50110">
    <property type="entry name" value="RESPONSE_REGULATORY"/>
    <property type="match status" value="1"/>
</dbReference>
<sequence length="137" mass="14411">MSASPATVLVYSDDAAVRERIRMAVGRRPAADVGPITWVEAAEGDQVVDLVDAGGIDLLLLDAEAWPTGGMGISRQLKNEIDDCPPICLVLARKVDKWLATWAEADAVLSHPLDPVAAAATVAEVLRTTLGSLPAAR</sequence>
<reference evidence="3 4" key="1">
    <citation type="submission" date="2019-07" db="EMBL/GenBank/DDBJ databases">
        <title>Cryptosporangium phraense sp. nov., isolated from plant litter.</title>
        <authorList>
            <person name="Suriyachadkun C."/>
        </authorList>
    </citation>
    <scope>NUCLEOTIDE SEQUENCE [LARGE SCALE GENOMIC DNA]</scope>
    <source>
        <strain evidence="3 4">A-T 5661</strain>
    </source>
</reference>
<protein>
    <recommendedName>
        <fullName evidence="2">Response regulatory domain-containing protein</fullName>
    </recommendedName>
</protein>
<dbReference type="AlphaFoldDB" id="A0A545ATA2"/>
<dbReference type="InterPro" id="IPR001789">
    <property type="entry name" value="Sig_transdc_resp-reg_receiver"/>
</dbReference>
<accession>A0A545ATA2</accession>
<dbReference type="GO" id="GO:0000160">
    <property type="term" value="P:phosphorelay signal transduction system"/>
    <property type="evidence" value="ECO:0007669"/>
    <property type="project" value="InterPro"/>
</dbReference>